<dbReference type="InterPro" id="IPR043917">
    <property type="entry name" value="DUF5753"/>
</dbReference>
<gene>
    <name evidence="2" type="ORF">RIF23_00235</name>
</gene>
<dbReference type="PROSITE" id="PS50943">
    <property type="entry name" value="HTH_CROC1"/>
    <property type="match status" value="1"/>
</dbReference>
<comment type="caution">
    <text evidence="2">The sequence shown here is derived from an EMBL/GenBank/DDBJ whole genome shotgun (WGS) entry which is preliminary data.</text>
</comment>
<evidence type="ECO:0000313" key="2">
    <source>
        <dbReference type="EMBL" id="MDS1268716.1"/>
    </source>
</evidence>
<dbReference type="InterPro" id="IPR001387">
    <property type="entry name" value="Cro/C1-type_HTH"/>
</dbReference>
<organism evidence="2 3">
    <name type="scientific">Lipingzhangella rawalii</name>
    <dbReference type="NCBI Taxonomy" id="2055835"/>
    <lineage>
        <taxon>Bacteria</taxon>
        <taxon>Bacillati</taxon>
        <taxon>Actinomycetota</taxon>
        <taxon>Actinomycetes</taxon>
        <taxon>Streptosporangiales</taxon>
        <taxon>Nocardiopsidaceae</taxon>
        <taxon>Lipingzhangella</taxon>
    </lineage>
</organism>
<feature type="domain" description="HTH cro/C1-type" evidence="1">
    <location>
        <begin position="18"/>
        <end position="72"/>
    </location>
</feature>
<keyword evidence="3" id="KW-1185">Reference proteome</keyword>
<dbReference type="InterPro" id="IPR010982">
    <property type="entry name" value="Lambda_DNA-bd_dom_sf"/>
</dbReference>
<dbReference type="SMART" id="SM00530">
    <property type="entry name" value="HTH_XRE"/>
    <property type="match status" value="1"/>
</dbReference>
<dbReference type="Proteomes" id="UP001250214">
    <property type="component" value="Unassembled WGS sequence"/>
</dbReference>
<reference evidence="3" key="1">
    <citation type="submission" date="2023-07" db="EMBL/GenBank/DDBJ databases">
        <title>Novel species in the genus Lipingzhangella isolated from Sambhar Salt Lake.</title>
        <authorList>
            <person name="Jiya N."/>
            <person name="Kajale S."/>
            <person name="Sharma A."/>
        </authorList>
    </citation>
    <scope>NUCLEOTIDE SEQUENCE [LARGE SCALE GENOMIC DNA]</scope>
    <source>
        <strain evidence="3">LS1_29</strain>
    </source>
</reference>
<dbReference type="SUPFAM" id="SSF47413">
    <property type="entry name" value="lambda repressor-like DNA-binding domains"/>
    <property type="match status" value="1"/>
</dbReference>
<dbReference type="Gene3D" id="1.10.260.40">
    <property type="entry name" value="lambda repressor-like DNA-binding domains"/>
    <property type="match status" value="1"/>
</dbReference>
<dbReference type="CDD" id="cd00093">
    <property type="entry name" value="HTH_XRE"/>
    <property type="match status" value="1"/>
</dbReference>
<dbReference type="Pfam" id="PF19054">
    <property type="entry name" value="DUF5753"/>
    <property type="match status" value="1"/>
</dbReference>
<evidence type="ECO:0000313" key="3">
    <source>
        <dbReference type="Proteomes" id="UP001250214"/>
    </source>
</evidence>
<accession>A0ABU2H092</accession>
<evidence type="ECO:0000259" key="1">
    <source>
        <dbReference type="PROSITE" id="PS50943"/>
    </source>
</evidence>
<dbReference type="EMBL" id="JAVLVT010000001">
    <property type="protein sequence ID" value="MDS1268716.1"/>
    <property type="molecule type" value="Genomic_DNA"/>
</dbReference>
<sequence>MAAKSRVTLRAQWLGEMLRGLREENQLTLAEAGEYIRRSKSTMSRFEAGTWPISQDEVADLMKLYGVDSPTQREQMVKLAAEITETGWWERYYQGTAMINYVWLENRAEQLRIFTPLVVHGLFQTREYAERLIQIGDPDASAKQIERWVGVRMARQEILERKTPPTVQLILDEAVLRRPVGGTDVMRAQLRRLLSEAEKPSIQIQVLPFGFGEYPGTDGQFTLIKMGDPFPQVVYIDSPAGQIFLESSDVQEFATQYDRIQGCCLSAEDSVAFIAAIEKDLS</sequence>
<name>A0ABU2H092_9ACTN</name>
<dbReference type="Pfam" id="PF13560">
    <property type="entry name" value="HTH_31"/>
    <property type="match status" value="1"/>
</dbReference>
<dbReference type="RefSeq" id="WP_310910239.1">
    <property type="nucleotide sequence ID" value="NZ_JAVLVT010000001.1"/>
</dbReference>
<proteinExistence type="predicted"/>
<protein>
    <submittedName>
        <fullName evidence="2">Helix-turn-helix transcriptional regulator</fullName>
    </submittedName>
</protein>